<keyword evidence="6 7" id="KW-0472">Membrane</keyword>
<evidence type="ECO:0000256" key="5">
    <source>
        <dbReference type="ARBA" id="ARBA00022989"/>
    </source>
</evidence>
<reference evidence="8 9" key="1">
    <citation type="submission" date="2018-01" db="EMBL/GenBank/DDBJ databases">
        <title>Draft Genome Sequence of Komagataeibacter maltaceti LMG 1529, a Vinegar Producing Acetic Acid Bacterium Isolated from Malt Vinegar Brewery Acetifiers.</title>
        <authorList>
            <person name="Zhang Q."/>
            <person name="Hollensteiner J."/>
            <person name="Poehlein A."/>
            <person name="Daniel R."/>
        </authorList>
    </citation>
    <scope>NUCLEOTIDE SEQUENCE [LARGE SCALE GENOMIC DNA]</scope>
    <source>
        <strain evidence="8 9">LMG 1529</strain>
    </source>
</reference>
<feature type="transmembrane region" description="Helical" evidence="7">
    <location>
        <begin position="89"/>
        <end position="109"/>
    </location>
</feature>
<evidence type="ECO:0000256" key="7">
    <source>
        <dbReference type="SAM" id="Phobius"/>
    </source>
</evidence>
<evidence type="ECO:0000256" key="3">
    <source>
        <dbReference type="ARBA" id="ARBA00022475"/>
    </source>
</evidence>
<comment type="similarity">
    <text evidence="2">Belongs to the NrfD family.</text>
</comment>
<evidence type="ECO:0000256" key="1">
    <source>
        <dbReference type="ARBA" id="ARBA00004651"/>
    </source>
</evidence>
<evidence type="ECO:0000256" key="6">
    <source>
        <dbReference type="ARBA" id="ARBA00023136"/>
    </source>
</evidence>
<evidence type="ECO:0000313" key="9">
    <source>
        <dbReference type="Proteomes" id="UP000237344"/>
    </source>
</evidence>
<keyword evidence="4 7" id="KW-0812">Transmembrane</keyword>
<feature type="transmembrane region" description="Helical" evidence="7">
    <location>
        <begin position="228"/>
        <end position="247"/>
    </location>
</feature>
<dbReference type="Pfam" id="PF03916">
    <property type="entry name" value="NrfD"/>
    <property type="match status" value="1"/>
</dbReference>
<dbReference type="PANTHER" id="PTHR43044:SF2">
    <property type="entry name" value="POLYSULPHIDE REDUCTASE NRFD"/>
    <property type="match status" value="1"/>
</dbReference>
<dbReference type="InterPro" id="IPR005614">
    <property type="entry name" value="NrfD-like"/>
</dbReference>
<evidence type="ECO:0000256" key="2">
    <source>
        <dbReference type="ARBA" id="ARBA00008929"/>
    </source>
</evidence>
<feature type="transmembrane region" description="Helical" evidence="7">
    <location>
        <begin position="43"/>
        <end position="69"/>
    </location>
</feature>
<dbReference type="Proteomes" id="UP000237344">
    <property type="component" value="Unassembled WGS sequence"/>
</dbReference>
<proteinExistence type="inferred from homology"/>
<evidence type="ECO:0000256" key="4">
    <source>
        <dbReference type="ARBA" id="ARBA00022692"/>
    </source>
</evidence>
<feature type="transmembrane region" description="Helical" evidence="7">
    <location>
        <begin position="267"/>
        <end position="287"/>
    </location>
</feature>
<name>A0A2S3VXT0_9PROT</name>
<organism evidence="8 9">
    <name type="scientific">Novacetimonas maltaceti</name>
    <dbReference type="NCBI Taxonomy" id="1203393"/>
    <lineage>
        <taxon>Bacteria</taxon>
        <taxon>Pseudomonadati</taxon>
        <taxon>Pseudomonadota</taxon>
        <taxon>Alphaproteobacteria</taxon>
        <taxon>Acetobacterales</taxon>
        <taxon>Acetobacteraceae</taxon>
        <taxon>Novacetimonas</taxon>
    </lineage>
</organism>
<protein>
    <recommendedName>
        <fullName evidence="10">Hydrogenase</fullName>
    </recommendedName>
</protein>
<feature type="transmembrane region" description="Helical" evidence="7">
    <location>
        <begin position="376"/>
        <end position="399"/>
    </location>
</feature>
<dbReference type="EMBL" id="POTC01000073">
    <property type="protein sequence ID" value="POF61395.1"/>
    <property type="molecule type" value="Genomic_DNA"/>
</dbReference>
<gene>
    <name evidence="8" type="ORF">KMAL_29780</name>
</gene>
<accession>A0A2S3VXT0</accession>
<comment type="subcellular location">
    <subcellularLocation>
        <location evidence="1">Cell membrane</location>
        <topology evidence="1">Multi-pass membrane protein</topology>
    </subcellularLocation>
</comment>
<feature type="transmembrane region" description="Helical" evidence="7">
    <location>
        <begin position="308"/>
        <end position="329"/>
    </location>
</feature>
<feature type="transmembrane region" description="Helical" evidence="7">
    <location>
        <begin position="121"/>
        <end position="141"/>
    </location>
</feature>
<keyword evidence="5 7" id="KW-1133">Transmembrane helix</keyword>
<evidence type="ECO:0008006" key="10">
    <source>
        <dbReference type="Google" id="ProtNLM"/>
    </source>
</evidence>
<feature type="transmembrane region" description="Helical" evidence="7">
    <location>
        <begin position="349"/>
        <end position="367"/>
    </location>
</feature>
<dbReference type="OrthoDB" id="9806499at2"/>
<comment type="caution">
    <text evidence="8">The sequence shown here is derived from an EMBL/GenBank/DDBJ whole genome shotgun (WGS) entry which is preliminary data.</text>
</comment>
<evidence type="ECO:0000313" key="8">
    <source>
        <dbReference type="EMBL" id="POF61395.1"/>
    </source>
</evidence>
<dbReference type="RefSeq" id="WP_110096355.1">
    <property type="nucleotide sequence ID" value="NZ_NKUE01000012.1"/>
</dbReference>
<keyword evidence="3" id="KW-1003">Cell membrane</keyword>
<sequence>MTAGTGRGGEDEALIFPAGTPHSLTERICAITLHEGEEGWAPLWWWLGLGVALALLGMGGISVAWLFYAGLGIWGIDWPVAWGLDILNYVWWIAIASGGTFISSLFFVLRAPWRTSLNRLAESLTLCAALCAAIFPILHLGRPRFFYWLFPYPNTMGLWAQFRSPLVWDFFAILAYVLCSVVFWYFGLLPDLATLRDRARRRWQQVFYGVLALGFRGSGRQWRHYQPVYALMAALMAPLVVSVHSIVGMDFAGGATPGWHSTEFPPFFVFGAALSGFAVVLLVVIPLRPAMGLLPHVTSRHIDILGRLLLTSSLCVAYAYVMDVFSTYYGPDPADRVMFAFRLHGLYAPIYWGTIMLNVVMPQLLWWRSIRLRLPVVWLVCLGVLIGMWLERFLIIVSSLARTQLPSAWGQYTPTLWEWSLLCGSIGLFLTTFLLLLRFVPMLAMAEMRAMPGGLRP</sequence>
<feature type="transmembrane region" description="Helical" evidence="7">
    <location>
        <begin position="419"/>
        <end position="440"/>
    </location>
</feature>
<dbReference type="GO" id="GO:0005886">
    <property type="term" value="C:plasma membrane"/>
    <property type="evidence" value="ECO:0007669"/>
    <property type="project" value="UniProtKB-SubCell"/>
</dbReference>
<dbReference type="AlphaFoldDB" id="A0A2S3VXT0"/>
<feature type="transmembrane region" description="Helical" evidence="7">
    <location>
        <begin position="166"/>
        <end position="188"/>
    </location>
</feature>
<keyword evidence="9" id="KW-1185">Reference proteome</keyword>
<dbReference type="PANTHER" id="PTHR43044">
    <property type="match status" value="1"/>
</dbReference>